<keyword evidence="3" id="KW-1003">Cell membrane</keyword>
<feature type="transmembrane region" description="Helical" evidence="7">
    <location>
        <begin position="242"/>
        <end position="267"/>
    </location>
</feature>
<name>A0A644VQA5_9ZZZZ</name>
<keyword evidence="4 7" id="KW-0812">Transmembrane</keyword>
<accession>A0A644VQA5</accession>
<evidence type="ECO:0000256" key="3">
    <source>
        <dbReference type="ARBA" id="ARBA00022475"/>
    </source>
</evidence>
<feature type="transmembrane region" description="Helical" evidence="7">
    <location>
        <begin position="394"/>
        <end position="416"/>
    </location>
</feature>
<feature type="transmembrane region" description="Helical" evidence="7">
    <location>
        <begin position="179"/>
        <end position="195"/>
    </location>
</feature>
<feature type="transmembrane region" description="Helical" evidence="7">
    <location>
        <begin position="359"/>
        <end position="382"/>
    </location>
</feature>
<proteinExistence type="inferred from homology"/>
<feature type="transmembrane region" description="Helical" evidence="7">
    <location>
        <begin position="422"/>
        <end position="441"/>
    </location>
</feature>
<evidence type="ECO:0000256" key="6">
    <source>
        <dbReference type="ARBA" id="ARBA00023136"/>
    </source>
</evidence>
<evidence type="ECO:0000313" key="8">
    <source>
        <dbReference type="EMBL" id="MPL93526.1"/>
    </source>
</evidence>
<dbReference type="AlphaFoldDB" id="A0A644VQA5"/>
<gene>
    <name evidence="8" type="ORF">SDC9_39658</name>
</gene>
<dbReference type="PANTHER" id="PTHR30250:SF10">
    <property type="entry name" value="LIPOPOLYSACCHARIDE BIOSYNTHESIS PROTEIN WZXC"/>
    <property type="match status" value="1"/>
</dbReference>
<dbReference type="GO" id="GO:0005886">
    <property type="term" value="C:plasma membrane"/>
    <property type="evidence" value="ECO:0007669"/>
    <property type="project" value="UniProtKB-SubCell"/>
</dbReference>
<sequence length="450" mass="51171">MNYLLKKISRLFGIDGAVLYTSSTLIIASIGGIVTVFLISSFMTPSTQGFYYTFASVIAIQTFFELGLGGIINQYTAHEMAFLKFSSKIQLEGNENNLSRLSSLMTFCAKWYAIASGLLFATLISLGFWYFNKFGLKYPDVNWQLPWFLVSLGASLNLLISPWMAVLQGMNKVKEMAKIALIKQIIIISATWISLVIGAQLYILAINLLVGFFVLIILYLNTPFPKLLYNTFKHKITNKISYWNEIFPFQWKIAISWVSGYFIFQFFNPVVFVYNGAEAAGKVGMTMTFLSTITSFVASWTSTKVPFWSSLVAKREYKELDISFIKTMKQSTLISFFCVLVFIFFIVAINFFNCSLANRFLPLYVCIVIFAVVPFNNINNGWATYLRCHKKEPFIIQAIIVGVLTILSTLVSAKYIGVNAVMIGYAMIFIFICFPIGYFLFSHYKKIYHE</sequence>
<feature type="transmembrane region" description="Helical" evidence="7">
    <location>
        <begin position="111"/>
        <end position="131"/>
    </location>
</feature>
<keyword evidence="6 7" id="KW-0472">Membrane</keyword>
<comment type="caution">
    <text evidence="8">The sequence shown here is derived from an EMBL/GenBank/DDBJ whole genome shotgun (WGS) entry which is preliminary data.</text>
</comment>
<protein>
    <recommendedName>
        <fullName evidence="9">Polysaccharide biosynthesis protein C-terminal domain-containing protein</fullName>
    </recommendedName>
</protein>
<dbReference type="EMBL" id="VSSQ01000394">
    <property type="protein sequence ID" value="MPL93526.1"/>
    <property type="molecule type" value="Genomic_DNA"/>
</dbReference>
<dbReference type="PANTHER" id="PTHR30250">
    <property type="entry name" value="PST FAMILY PREDICTED COLANIC ACID TRANSPORTER"/>
    <property type="match status" value="1"/>
</dbReference>
<feature type="transmembrane region" description="Helical" evidence="7">
    <location>
        <begin position="333"/>
        <end position="353"/>
    </location>
</feature>
<evidence type="ECO:0000256" key="2">
    <source>
        <dbReference type="ARBA" id="ARBA00007430"/>
    </source>
</evidence>
<feature type="transmembrane region" description="Helical" evidence="7">
    <location>
        <begin position="51"/>
        <end position="72"/>
    </location>
</feature>
<comment type="subcellular location">
    <subcellularLocation>
        <location evidence="1">Cell membrane</location>
        <topology evidence="1">Multi-pass membrane protein</topology>
    </subcellularLocation>
</comment>
<reference evidence="8" key="1">
    <citation type="submission" date="2019-08" db="EMBL/GenBank/DDBJ databases">
        <authorList>
            <person name="Kucharzyk K."/>
            <person name="Murdoch R.W."/>
            <person name="Higgins S."/>
            <person name="Loffler F."/>
        </authorList>
    </citation>
    <scope>NUCLEOTIDE SEQUENCE</scope>
</reference>
<evidence type="ECO:0000256" key="5">
    <source>
        <dbReference type="ARBA" id="ARBA00022989"/>
    </source>
</evidence>
<dbReference type="InterPro" id="IPR050833">
    <property type="entry name" value="Poly_Biosynth_Transport"/>
</dbReference>
<evidence type="ECO:0000256" key="1">
    <source>
        <dbReference type="ARBA" id="ARBA00004651"/>
    </source>
</evidence>
<feature type="transmembrane region" description="Helical" evidence="7">
    <location>
        <begin position="201"/>
        <end position="221"/>
    </location>
</feature>
<feature type="transmembrane region" description="Helical" evidence="7">
    <location>
        <begin position="287"/>
        <end position="312"/>
    </location>
</feature>
<organism evidence="8">
    <name type="scientific">bioreactor metagenome</name>
    <dbReference type="NCBI Taxonomy" id="1076179"/>
    <lineage>
        <taxon>unclassified sequences</taxon>
        <taxon>metagenomes</taxon>
        <taxon>ecological metagenomes</taxon>
    </lineage>
</organism>
<feature type="transmembrane region" description="Helical" evidence="7">
    <location>
        <begin position="143"/>
        <end position="167"/>
    </location>
</feature>
<comment type="similarity">
    <text evidence="2">Belongs to the polysaccharide synthase family.</text>
</comment>
<evidence type="ECO:0008006" key="9">
    <source>
        <dbReference type="Google" id="ProtNLM"/>
    </source>
</evidence>
<evidence type="ECO:0000256" key="7">
    <source>
        <dbReference type="SAM" id="Phobius"/>
    </source>
</evidence>
<feature type="transmembrane region" description="Helical" evidence="7">
    <location>
        <begin position="12"/>
        <end position="39"/>
    </location>
</feature>
<evidence type="ECO:0000256" key="4">
    <source>
        <dbReference type="ARBA" id="ARBA00022692"/>
    </source>
</evidence>
<keyword evidence="5 7" id="KW-1133">Transmembrane helix</keyword>